<keyword evidence="4" id="KW-1185">Reference proteome</keyword>
<accession>A0A4R1N774</accession>
<dbReference type="Gene3D" id="3.40.50.300">
    <property type="entry name" value="P-loop containing nucleotide triphosphate hydrolases"/>
    <property type="match status" value="1"/>
</dbReference>
<keyword evidence="3" id="KW-0808">Transferase</keyword>
<feature type="compositionally biased region" description="Basic residues" evidence="1">
    <location>
        <begin position="296"/>
        <end position="307"/>
    </location>
</feature>
<dbReference type="InterPro" id="IPR027417">
    <property type="entry name" value="P-loop_NTPase"/>
</dbReference>
<dbReference type="GO" id="GO:0016740">
    <property type="term" value="F:transferase activity"/>
    <property type="evidence" value="ECO:0007669"/>
    <property type="project" value="UniProtKB-KW"/>
</dbReference>
<evidence type="ECO:0000313" key="3">
    <source>
        <dbReference type="EMBL" id="TCK98899.1"/>
    </source>
</evidence>
<reference evidence="3 4" key="1">
    <citation type="submission" date="2019-03" db="EMBL/GenBank/DDBJ databases">
        <title>Genomic Encyclopedia of Archaeal and Bacterial Type Strains, Phase II (KMG-II): from individual species to whole genera.</title>
        <authorList>
            <person name="Goeker M."/>
        </authorList>
    </citation>
    <scope>NUCLEOTIDE SEQUENCE [LARGE SCALE GENOMIC DNA]</scope>
    <source>
        <strain evidence="3 4">DSM 26433</strain>
    </source>
</reference>
<comment type="caution">
    <text evidence="3">The sequence shown here is derived from an EMBL/GenBank/DDBJ whole genome shotgun (WGS) entry which is preliminary data.</text>
</comment>
<feature type="domain" description="Sulphotransferase Stf0" evidence="2">
    <location>
        <begin position="6"/>
        <end position="235"/>
    </location>
</feature>
<dbReference type="InterPro" id="IPR024628">
    <property type="entry name" value="Sulfotransferase_Stf0_dom"/>
</dbReference>
<evidence type="ECO:0000259" key="2">
    <source>
        <dbReference type="Pfam" id="PF09037"/>
    </source>
</evidence>
<dbReference type="Proteomes" id="UP000295673">
    <property type="component" value="Unassembled WGS sequence"/>
</dbReference>
<evidence type="ECO:0000313" key="4">
    <source>
        <dbReference type="Proteomes" id="UP000295673"/>
    </source>
</evidence>
<feature type="compositionally biased region" description="Basic and acidic residues" evidence="1">
    <location>
        <begin position="272"/>
        <end position="292"/>
    </location>
</feature>
<dbReference type="AlphaFoldDB" id="A0A4R1N774"/>
<evidence type="ECO:0000256" key="1">
    <source>
        <dbReference type="SAM" id="MobiDB-lite"/>
    </source>
</evidence>
<dbReference type="Pfam" id="PF09037">
    <property type="entry name" value="Sulphotransf"/>
    <property type="match status" value="1"/>
</dbReference>
<protein>
    <submittedName>
        <fullName evidence="3">Stf0 sulfotransferase</fullName>
    </submittedName>
</protein>
<proteinExistence type="predicted"/>
<gene>
    <name evidence="3" type="ORF">BXY66_4142</name>
</gene>
<sequence length="307" mass="34641">MNRLTIILSCQRSGTTFLERCLAGTGLAGNFDEHFVNFIDLNQRVSPELRGSPHLFLKALQAARDRSGNYGITLMSDYLPVCASRFFGKALPMDRNEQVALSVEFLNELNTFFEEVSYIVLTRNVVQRAISLLLLQATRRGHIINDVERNAPGDLRDHKAVLPEISAQQIVSLSQTSLLQIDFLHQVLAQLDAKVVETTYDEITSSPQRVADILTNLGFAGAETKKIIPKTKKVVASEDAMELATRAANYLGLEDWTYQSLEDTMKAPAFAELEKERRRVDRNDTTDVEKNSPRSKWQRVKRAFKSH</sequence>
<dbReference type="SUPFAM" id="SSF52540">
    <property type="entry name" value="P-loop containing nucleoside triphosphate hydrolases"/>
    <property type="match status" value="1"/>
</dbReference>
<dbReference type="RefSeq" id="WP_165929258.1">
    <property type="nucleotide sequence ID" value="NZ_SMGR01000007.1"/>
</dbReference>
<dbReference type="EMBL" id="SMGR01000007">
    <property type="protein sequence ID" value="TCK98899.1"/>
    <property type="molecule type" value="Genomic_DNA"/>
</dbReference>
<feature type="region of interest" description="Disordered" evidence="1">
    <location>
        <begin position="272"/>
        <end position="307"/>
    </location>
</feature>
<organism evidence="3 4">
    <name type="scientific">Shimia isoporae</name>
    <dbReference type="NCBI Taxonomy" id="647720"/>
    <lineage>
        <taxon>Bacteria</taxon>
        <taxon>Pseudomonadati</taxon>
        <taxon>Pseudomonadota</taxon>
        <taxon>Alphaproteobacteria</taxon>
        <taxon>Rhodobacterales</taxon>
        <taxon>Roseobacteraceae</taxon>
    </lineage>
</organism>
<name>A0A4R1N774_9RHOB</name>